<proteinExistence type="predicted"/>
<dbReference type="AlphaFoldDB" id="A0A3S4ZNS3"/>
<evidence type="ECO:0000313" key="1">
    <source>
        <dbReference type="EMBL" id="VEL16096.1"/>
    </source>
</evidence>
<keyword evidence="2" id="KW-1185">Reference proteome</keyword>
<sequence length="151" mass="16732">MLKSYGAANAKKSSAEFTVTASHRDDTTSSITGPSIQFGSRISLFQPVEAWIEVENLSAVPANVCLGVEYFKPSNLPKNPTPSDYDLDAIDQEETVLIGAYRFISRCGIENKLVQPDKLSPRRIMRLPHLKKKVTQAASARKLKHFRLRGG</sequence>
<dbReference type="OrthoDB" id="2115465at2759"/>
<dbReference type="Proteomes" id="UP000784294">
    <property type="component" value="Unassembled WGS sequence"/>
</dbReference>
<accession>A0A3S4ZNS3</accession>
<name>A0A3S4ZNS3_9PLAT</name>
<reference evidence="1" key="1">
    <citation type="submission" date="2018-11" db="EMBL/GenBank/DDBJ databases">
        <authorList>
            <consortium name="Pathogen Informatics"/>
        </authorList>
    </citation>
    <scope>NUCLEOTIDE SEQUENCE</scope>
</reference>
<dbReference type="EMBL" id="CAAALY010027118">
    <property type="protein sequence ID" value="VEL16096.1"/>
    <property type="molecule type" value="Genomic_DNA"/>
</dbReference>
<evidence type="ECO:0000313" key="2">
    <source>
        <dbReference type="Proteomes" id="UP000784294"/>
    </source>
</evidence>
<protein>
    <submittedName>
        <fullName evidence="1">Uncharacterized protein</fullName>
    </submittedName>
</protein>
<organism evidence="1 2">
    <name type="scientific">Protopolystoma xenopodis</name>
    <dbReference type="NCBI Taxonomy" id="117903"/>
    <lineage>
        <taxon>Eukaryota</taxon>
        <taxon>Metazoa</taxon>
        <taxon>Spiralia</taxon>
        <taxon>Lophotrochozoa</taxon>
        <taxon>Platyhelminthes</taxon>
        <taxon>Monogenea</taxon>
        <taxon>Polyopisthocotylea</taxon>
        <taxon>Polystomatidea</taxon>
        <taxon>Polystomatidae</taxon>
        <taxon>Protopolystoma</taxon>
    </lineage>
</organism>
<comment type="caution">
    <text evidence="1">The sequence shown here is derived from an EMBL/GenBank/DDBJ whole genome shotgun (WGS) entry which is preliminary data.</text>
</comment>
<gene>
    <name evidence="1" type="ORF">PXEA_LOCUS9536</name>
</gene>